<dbReference type="Pfam" id="PF18457">
    <property type="entry name" value="PUD1_2"/>
    <property type="match status" value="1"/>
</dbReference>
<accession>A0ABQ0CHN4</accession>
<gene>
    <name evidence="2" type="primary">g1369</name>
    <name evidence="2" type="ORF">EsDP_00001369</name>
</gene>
<sequence>MNFGADWWKVVCVSEADGQATVYYSNPDNYRSIIEAFEMAATWAIAAAGAVAGAFLGFQGASSAGAVSPSLEAALTPGYEWGVPGEIVGKVAAEAVNINLEKTSDDLSNYWMFNLKTVDDGQIVSIALNPNMTMDFESKSGHDSTRLSNITKEAFEKVAESVDEAYRDTPD</sequence>
<evidence type="ECO:0000259" key="1">
    <source>
        <dbReference type="Pfam" id="PF18457"/>
    </source>
</evidence>
<evidence type="ECO:0000313" key="3">
    <source>
        <dbReference type="Proteomes" id="UP001562357"/>
    </source>
</evidence>
<proteinExistence type="predicted"/>
<feature type="domain" description="Up-regulated in Daf-2" evidence="1">
    <location>
        <begin position="4"/>
        <end position="145"/>
    </location>
</feature>
<name>A0ABQ0CHN4_9HYPO</name>
<dbReference type="EMBL" id="BAAFGZ010000030">
    <property type="protein sequence ID" value="GAB0132949.1"/>
    <property type="molecule type" value="Genomic_DNA"/>
</dbReference>
<comment type="caution">
    <text evidence="2">The sequence shown here is derived from an EMBL/GenBank/DDBJ whole genome shotgun (WGS) entry which is preliminary data.</text>
</comment>
<reference evidence="3" key="1">
    <citation type="submission" date="2024-06" db="EMBL/GenBank/DDBJ databases">
        <title>Draft Genome Sequences of Epichloe bromicola Strains Isolated from Elymus ciliaris.</title>
        <authorList>
            <consortium name="Epichloe bromicola genome sequencing consortium"/>
            <person name="Miura A."/>
            <person name="Imano S."/>
            <person name="Ashida A."/>
            <person name="Sato I."/>
            <person name="Chiba S."/>
            <person name="Tanaka A."/>
            <person name="Camagna M."/>
            <person name="Takemoto D."/>
        </authorList>
    </citation>
    <scope>NUCLEOTIDE SEQUENCE [LARGE SCALE GENOMIC DNA]</scope>
    <source>
        <strain evidence="3">DP</strain>
    </source>
</reference>
<dbReference type="Gene3D" id="2.60.40.3820">
    <property type="match status" value="1"/>
</dbReference>
<dbReference type="Proteomes" id="UP001562357">
    <property type="component" value="Unassembled WGS sequence"/>
</dbReference>
<dbReference type="InterPro" id="IPR041157">
    <property type="entry name" value="PUD1/2"/>
</dbReference>
<keyword evidence="3" id="KW-1185">Reference proteome</keyword>
<organism evidence="2 3">
    <name type="scientific">Epichloe bromicola</name>
    <dbReference type="NCBI Taxonomy" id="79588"/>
    <lineage>
        <taxon>Eukaryota</taxon>
        <taxon>Fungi</taxon>
        <taxon>Dikarya</taxon>
        <taxon>Ascomycota</taxon>
        <taxon>Pezizomycotina</taxon>
        <taxon>Sordariomycetes</taxon>
        <taxon>Hypocreomycetidae</taxon>
        <taxon>Hypocreales</taxon>
        <taxon>Clavicipitaceae</taxon>
        <taxon>Epichloe</taxon>
    </lineage>
</organism>
<protein>
    <recommendedName>
        <fullName evidence="1">Up-regulated in Daf-2 domain-containing protein</fullName>
    </recommendedName>
</protein>
<evidence type="ECO:0000313" key="2">
    <source>
        <dbReference type="EMBL" id="GAB0132949.1"/>
    </source>
</evidence>